<proteinExistence type="predicted"/>
<feature type="transmembrane region" description="Helical" evidence="1">
    <location>
        <begin position="31"/>
        <end position="51"/>
    </location>
</feature>
<keyword evidence="1" id="KW-1133">Transmembrane helix</keyword>
<dbReference type="AlphaFoldDB" id="A0A0G0Z9Y0"/>
<keyword evidence="1" id="KW-0472">Membrane</keyword>
<organism evidence="2 3">
    <name type="scientific">candidate division WWE3 bacterium GW2011_GWC1_41_7</name>
    <dbReference type="NCBI Taxonomy" id="1619119"/>
    <lineage>
        <taxon>Bacteria</taxon>
        <taxon>Katanobacteria</taxon>
    </lineage>
</organism>
<accession>A0A0G0Z9Y0</accession>
<sequence length="52" mass="5811">MPRRLPGTRVAYSNLGISQQKRKKKMKISDGWWIVIAAVIVIALTAGFITLL</sequence>
<evidence type="ECO:0000256" key="1">
    <source>
        <dbReference type="SAM" id="Phobius"/>
    </source>
</evidence>
<dbReference type="Proteomes" id="UP000034507">
    <property type="component" value="Unassembled WGS sequence"/>
</dbReference>
<name>A0A0G0Z9Y0_UNCKA</name>
<gene>
    <name evidence="2" type="ORF">UU77_C0065G0008</name>
</gene>
<comment type="caution">
    <text evidence="2">The sequence shown here is derived from an EMBL/GenBank/DDBJ whole genome shotgun (WGS) entry which is preliminary data.</text>
</comment>
<dbReference type="EMBL" id="LCBX01000065">
    <property type="protein sequence ID" value="KKS18871.1"/>
    <property type="molecule type" value="Genomic_DNA"/>
</dbReference>
<keyword evidence="1" id="KW-0812">Transmembrane</keyword>
<evidence type="ECO:0000313" key="3">
    <source>
        <dbReference type="Proteomes" id="UP000034507"/>
    </source>
</evidence>
<protein>
    <submittedName>
        <fullName evidence="2">Uncharacterized protein</fullName>
    </submittedName>
</protein>
<reference evidence="2 3" key="1">
    <citation type="journal article" date="2015" name="Nature">
        <title>rRNA introns, odd ribosomes, and small enigmatic genomes across a large radiation of phyla.</title>
        <authorList>
            <person name="Brown C.T."/>
            <person name="Hug L.A."/>
            <person name="Thomas B.C."/>
            <person name="Sharon I."/>
            <person name="Castelle C.J."/>
            <person name="Singh A."/>
            <person name="Wilkins M.J."/>
            <person name="Williams K.H."/>
            <person name="Banfield J.F."/>
        </authorList>
    </citation>
    <scope>NUCLEOTIDE SEQUENCE [LARGE SCALE GENOMIC DNA]</scope>
</reference>
<evidence type="ECO:0000313" key="2">
    <source>
        <dbReference type="EMBL" id="KKS18871.1"/>
    </source>
</evidence>